<dbReference type="InterPro" id="IPR003593">
    <property type="entry name" value="AAA+_ATPase"/>
</dbReference>
<comment type="caution">
    <text evidence="5">The sequence shown here is derived from an EMBL/GenBank/DDBJ whole genome shotgun (WGS) entry which is preliminary data.</text>
</comment>
<dbReference type="RefSeq" id="WP_377403120.1">
    <property type="nucleotide sequence ID" value="NZ_JBHTFQ010000005.1"/>
</dbReference>
<dbReference type="PROSITE" id="PS00211">
    <property type="entry name" value="ABC_TRANSPORTER_1"/>
    <property type="match status" value="1"/>
</dbReference>
<evidence type="ECO:0000313" key="6">
    <source>
        <dbReference type="Proteomes" id="UP001596516"/>
    </source>
</evidence>
<dbReference type="InterPro" id="IPR017871">
    <property type="entry name" value="ABC_transporter-like_CS"/>
</dbReference>
<dbReference type="Proteomes" id="UP001596516">
    <property type="component" value="Unassembled WGS sequence"/>
</dbReference>
<dbReference type="PROSITE" id="PS50893">
    <property type="entry name" value="ABC_TRANSPORTER_2"/>
    <property type="match status" value="1"/>
</dbReference>
<dbReference type="PANTHER" id="PTHR42781">
    <property type="entry name" value="SPERMIDINE/PUTRESCINE IMPORT ATP-BINDING PROTEIN POTA"/>
    <property type="match status" value="1"/>
</dbReference>
<gene>
    <name evidence="5" type="ORF">ACFQXB_10435</name>
</gene>
<dbReference type="SMART" id="SM00382">
    <property type="entry name" value="AAA"/>
    <property type="match status" value="1"/>
</dbReference>
<sequence>MSDAFLTLDDLTLRYGRTVAVDRLNFGLKAGELVALLGPSGCGKTTTMRAIAGLMKPAGGRIVLDGRDITHVAPNRRGVGLVFQSYALFPHLTVYENVAFGLRLARVPAADLKRRVEAALVSVGLAAFAGRQPRELSGGQQQRVALARSIVVEPKLLLLDEPLSNLDARLRLEMRSELSRLQRDLGITMVYVTHDQAEALALADRIIVMRDGLIEQTGTPEEIYERPVSAFVARFIGFENTFELTDGKLAGRLDPGFDAGGAAALAWRPQAVVLGEGPHRGQVIGASYLGQMVEYLLSTPLGEIKAEAPASAPRHAMGTGIAFDLPQHSAVALQRA</sequence>
<protein>
    <submittedName>
        <fullName evidence="5">ABC transporter ATP-binding protein</fullName>
    </submittedName>
</protein>
<dbReference type="InterPro" id="IPR027417">
    <property type="entry name" value="P-loop_NTPase"/>
</dbReference>
<dbReference type="Gene3D" id="3.40.50.300">
    <property type="entry name" value="P-loop containing nucleotide triphosphate hydrolases"/>
    <property type="match status" value="1"/>
</dbReference>
<proteinExistence type="predicted"/>
<keyword evidence="3 5" id="KW-0067">ATP-binding</keyword>
<dbReference type="GO" id="GO:0005524">
    <property type="term" value="F:ATP binding"/>
    <property type="evidence" value="ECO:0007669"/>
    <property type="project" value="UniProtKB-KW"/>
</dbReference>
<keyword evidence="2" id="KW-0547">Nucleotide-binding</keyword>
<name>A0ABW2UMB4_9RHOB</name>
<dbReference type="PANTHER" id="PTHR42781:SF4">
    <property type="entry name" value="SPERMIDINE_PUTRESCINE IMPORT ATP-BINDING PROTEIN POTA"/>
    <property type="match status" value="1"/>
</dbReference>
<keyword evidence="6" id="KW-1185">Reference proteome</keyword>
<evidence type="ECO:0000259" key="4">
    <source>
        <dbReference type="PROSITE" id="PS50893"/>
    </source>
</evidence>
<evidence type="ECO:0000313" key="5">
    <source>
        <dbReference type="EMBL" id="MFC7704609.1"/>
    </source>
</evidence>
<evidence type="ECO:0000256" key="3">
    <source>
        <dbReference type="ARBA" id="ARBA00022840"/>
    </source>
</evidence>
<organism evidence="5 6">
    <name type="scientific">Plastorhodobacter daqingensis</name>
    <dbReference type="NCBI Taxonomy" id="1387281"/>
    <lineage>
        <taxon>Bacteria</taxon>
        <taxon>Pseudomonadati</taxon>
        <taxon>Pseudomonadota</taxon>
        <taxon>Alphaproteobacteria</taxon>
        <taxon>Rhodobacterales</taxon>
        <taxon>Paracoccaceae</taxon>
        <taxon>Plastorhodobacter</taxon>
    </lineage>
</organism>
<evidence type="ECO:0000256" key="2">
    <source>
        <dbReference type="ARBA" id="ARBA00022741"/>
    </source>
</evidence>
<dbReference type="SUPFAM" id="SSF52540">
    <property type="entry name" value="P-loop containing nucleoside triphosphate hydrolases"/>
    <property type="match status" value="1"/>
</dbReference>
<keyword evidence="1" id="KW-0813">Transport</keyword>
<dbReference type="InterPro" id="IPR050093">
    <property type="entry name" value="ABC_SmlMolc_Importer"/>
</dbReference>
<reference evidence="6" key="1">
    <citation type="journal article" date="2019" name="Int. J. Syst. Evol. Microbiol.">
        <title>The Global Catalogue of Microorganisms (GCM) 10K type strain sequencing project: providing services to taxonomists for standard genome sequencing and annotation.</title>
        <authorList>
            <consortium name="The Broad Institute Genomics Platform"/>
            <consortium name="The Broad Institute Genome Sequencing Center for Infectious Disease"/>
            <person name="Wu L."/>
            <person name="Ma J."/>
        </authorList>
    </citation>
    <scope>NUCLEOTIDE SEQUENCE [LARGE SCALE GENOMIC DNA]</scope>
    <source>
        <strain evidence="6">CGMCC 1.12750</strain>
    </source>
</reference>
<evidence type="ECO:0000256" key="1">
    <source>
        <dbReference type="ARBA" id="ARBA00022448"/>
    </source>
</evidence>
<accession>A0ABW2UMB4</accession>
<dbReference type="Pfam" id="PF00005">
    <property type="entry name" value="ABC_tran"/>
    <property type="match status" value="1"/>
</dbReference>
<feature type="domain" description="ABC transporter" evidence="4">
    <location>
        <begin position="6"/>
        <end position="236"/>
    </location>
</feature>
<dbReference type="EMBL" id="JBHTFQ010000005">
    <property type="protein sequence ID" value="MFC7704609.1"/>
    <property type="molecule type" value="Genomic_DNA"/>
</dbReference>
<dbReference type="InterPro" id="IPR003439">
    <property type="entry name" value="ABC_transporter-like_ATP-bd"/>
</dbReference>